<organism evidence="1 2">
    <name type="scientific">Pleodorina starrii</name>
    <dbReference type="NCBI Taxonomy" id="330485"/>
    <lineage>
        <taxon>Eukaryota</taxon>
        <taxon>Viridiplantae</taxon>
        <taxon>Chlorophyta</taxon>
        <taxon>core chlorophytes</taxon>
        <taxon>Chlorophyceae</taxon>
        <taxon>CS clade</taxon>
        <taxon>Chlamydomonadales</taxon>
        <taxon>Volvocaceae</taxon>
        <taxon>Pleodorina</taxon>
    </lineage>
</organism>
<dbReference type="SUPFAM" id="SSF50370">
    <property type="entry name" value="Ricin B-like lectins"/>
    <property type="match status" value="1"/>
</dbReference>
<dbReference type="Proteomes" id="UP001165080">
    <property type="component" value="Unassembled WGS sequence"/>
</dbReference>
<dbReference type="InterPro" id="IPR035992">
    <property type="entry name" value="Ricin_B-like_lectins"/>
</dbReference>
<sequence length="315" mass="33952">MTATMGINMSGRPTKPLDGIIYTVHIRRGVSSNRTFLSCTSDGTKVDLCYYHIEVLGGVGCGRRLVSCSPDGERTELVDADDGSGRQRWILEPTTNGYFLIRVQAGISAAASGRRYLSCTSCGQVVDLWTHDDGSGRQQWLLRPETVRLTRLDFQLEAARVTALPDHTSSVTISNASCTPQNATFNFSRKAPQTSWFDADDDAVEMVAAAAAGGSGSVAVPCCLASGRVALSPAAVWKYGTDKQRQADPRDYALPLLVPPRSRVSATVGVPVAELEVPYIARGRSAMTGKEMVCRGVWRGTSLGEMGYLIEQQPL</sequence>
<name>A0A9W6EYU7_9CHLO</name>
<protein>
    <submittedName>
        <fullName evidence="1">Uncharacterized protein</fullName>
    </submittedName>
</protein>
<comment type="caution">
    <text evidence="1">The sequence shown here is derived from an EMBL/GenBank/DDBJ whole genome shotgun (WGS) entry which is preliminary data.</text>
</comment>
<dbReference type="EMBL" id="BRXU01000003">
    <property type="protein sequence ID" value="GLC50127.1"/>
    <property type="molecule type" value="Genomic_DNA"/>
</dbReference>
<dbReference type="CDD" id="cd00161">
    <property type="entry name" value="beta-trefoil_Ricin-like"/>
    <property type="match status" value="1"/>
</dbReference>
<dbReference type="Gene3D" id="2.170.15.10">
    <property type="entry name" value="Proaerolysin, chain A, domain 3"/>
    <property type="match status" value="1"/>
</dbReference>
<dbReference type="AlphaFoldDB" id="A0A9W6EYU7"/>
<accession>A0A9W6EYU7</accession>
<dbReference type="OrthoDB" id="2887187at2759"/>
<proteinExistence type="predicted"/>
<evidence type="ECO:0000313" key="2">
    <source>
        <dbReference type="Proteomes" id="UP001165080"/>
    </source>
</evidence>
<evidence type="ECO:0000313" key="1">
    <source>
        <dbReference type="EMBL" id="GLC50127.1"/>
    </source>
</evidence>
<reference evidence="1 2" key="1">
    <citation type="journal article" date="2023" name="Commun. Biol.">
        <title>Reorganization of the ancestral sex-determining regions during the evolution of trioecy in Pleodorina starrii.</title>
        <authorList>
            <person name="Takahashi K."/>
            <person name="Suzuki S."/>
            <person name="Kawai-Toyooka H."/>
            <person name="Yamamoto K."/>
            <person name="Hamaji T."/>
            <person name="Ootsuki R."/>
            <person name="Yamaguchi H."/>
            <person name="Kawachi M."/>
            <person name="Higashiyama T."/>
            <person name="Nozaki H."/>
        </authorList>
    </citation>
    <scope>NUCLEOTIDE SEQUENCE [LARGE SCALE GENOMIC DNA]</scope>
    <source>
        <strain evidence="1 2">NIES-4479</strain>
    </source>
</reference>
<dbReference type="Gene3D" id="2.80.10.50">
    <property type="match status" value="1"/>
</dbReference>
<keyword evidence="2" id="KW-1185">Reference proteome</keyword>
<gene>
    <name evidence="1" type="primary">PLEST000376</name>
    <name evidence="1" type="ORF">PLESTB_000345000</name>
</gene>